<dbReference type="InterPro" id="IPR001279">
    <property type="entry name" value="Metallo-B-lactamas"/>
</dbReference>
<feature type="region of interest" description="Disordered" evidence="1">
    <location>
        <begin position="77"/>
        <end position="115"/>
    </location>
</feature>
<comment type="caution">
    <text evidence="3">The sequence shown here is derived from an EMBL/GenBank/DDBJ whole genome shotgun (WGS) entry which is preliminary data.</text>
</comment>
<sequence length="115" mass="12970">MDLLDLDYVVLSHGHLDHTRGFVHLVNILTEARLEGRPHTVPRLIADPYCFYPRSRLPVPDSGGFLSREALARHMPNRADAKAQVADGEPGIPRWDSKNARFRAEGSRSEENRDA</sequence>
<accession>A0A0W8FDA5</accession>
<dbReference type="InterPro" id="IPR036866">
    <property type="entry name" value="RibonucZ/Hydroxyglut_hydro"/>
</dbReference>
<evidence type="ECO:0000259" key="2">
    <source>
        <dbReference type="Pfam" id="PF00753"/>
    </source>
</evidence>
<name>A0A0W8FDA5_9ZZZZ</name>
<dbReference type="EMBL" id="LNQE01001351">
    <property type="protein sequence ID" value="KUG18875.1"/>
    <property type="molecule type" value="Genomic_DNA"/>
</dbReference>
<dbReference type="Gene3D" id="3.60.15.10">
    <property type="entry name" value="Ribonuclease Z/Hydroxyacylglutathione hydrolase-like"/>
    <property type="match status" value="1"/>
</dbReference>
<proteinExistence type="predicted"/>
<dbReference type="Pfam" id="PF00753">
    <property type="entry name" value="Lactamase_B"/>
    <property type="match status" value="1"/>
</dbReference>
<gene>
    <name evidence="3" type="ORF">ASZ90_011420</name>
</gene>
<reference evidence="3" key="1">
    <citation type="journal article" date="2015" name="Proc. Natl. Acad. Sci. U.S.A.">
        <title>Networks of energetic and metabolic interactions define dynamics in microbial communities.</title>
        <authorList>
            <person name="Embree M."/>
            <person name="Liu J.K."/>
            <person name="Al-Bassam M.M."/>
            <person name="Zengler K."/>
        </authorList>
    </citation>
    <scope>NUCLEOTIDE SEQUENCE</scope>
</reference>
<dbReference type="AlphaFoldDB" id="A0A0W8FDA5"/>
<dbReference type="SUPFAM" id="SSF56281">
    <property type="entry name" value="Metallo-hydrolase/oxidoreductase"/>
    <property type="match status" value="1"/>
</dbReference>
<protein>
    <submittedName>
        <fullName evidence="3">7,8 dihydropteroate synthase (Methanopterin)</fullName>
    </submittedName>
</protein>
<evidence type="ECO:0000313" key="3">
    <source>
        <dbReference type="EMBL" id="KUG18875.1"/>
    </source>
</evidence>
<feature type="compositionally biased region" description="Basic and acidic residues" evidence="1">
    <location>
        <begin position="95"/>
        <end position="115"/>
    </location>
</feature>
<feature type="domain" description="Metallo-beta-lactamase" evidence="2">
    <location>
        <begin position="2"/>
        <end position="55"/>
    </location>
</feature>
<evidence type="ECO:0000256" key="1">
    <source>
        <dbReference type="SAM" id="MobiDB-lite"/>
    </source>
</evidence>
<organism evidence="3">
    <name type="scientific">hydrocarbon metagenome</name>
    <dbReference type="NCBI Taxonomy" id="938273"/>
    <lineage>
        <taxon>unclassified sequences</taxon>
        <taxon>metagenomes</taxon>
        <taxon>ecological metagenomes</taxon>
    </lineage>
</organism>